<dbReference type="InterPro" id="IPR029058">
    <property type="entry name" value="AB_hydrolase_fold"/>
</dbReference>
<protein>
    <submittedName>
        <fullName evidence="3">Alpha/beta hydrolase</fullName>
    </submittedName>
</protein>
<dbReference type="AlphaFoldDB" id="A0A5C1Y7M7"/>
<dbReference type="RefSeq" id="WP_149324353.1">
    <property type="nucleotide sequence ID" value="NZ_CP043504.1"/>
</dbReference>
<evidence type="ECO:0000256" key="1">
    <source>
        <dbReference type="ARBA" id="ARBA00022801"/>
    </source>
</evidence>
<dbReference type="PANTHER" id="PTHR48081">
    <property type="entry name" value="AB HYDROLASE SUPERFAMILY PROTEIN C4A8.06C"/>
    <property type="match status" value="1"/>
</dbReference>
<sequence>MDLALVDVDLRSTTAKLPVPDVSRAAVRRLARAATAVMPVTRAAGVRVETLRSRTARVRIYRPVRQRTDAVLLWVHGGGFVIGSPRQDERHCSETAAELGMVVVSAHYRLAPEHPFPAGLDDVTAAWQWLQAEAATLGVDPARVIVGGESAGGGLAACAVQRLRDQSPVQPIGQWLFCPMLDDRTAADRALDAVEHPVWNNTSNRVGWTAYLGQAPGAAALPSYAVAARRDDLTGLPPSWLSVGDIELFSAEVRDYARRLEASGVPVVLDLVAGGPHGFENWAADTAPARMLLARARGWLAELVGAERRAG</sequence>
<dbReference type="Gene3D" id="3.40.50.1820">
    <property type="entry name" value="alpha/beta hydrolase"/>
    <property type="match status" value="1"/>
</dbReference>
<keyword evidence="1 3" id="KW-0378">Hydrolase</keyword>
<dbReference type="EMBL" id="CP043504">
    <property type="protein sequence ID" value="QEO08922.1"/>
    <property type="molecule type" value="Genomic_DNA"/>
</dbReference>
<dbReference type="Proteomes" id="UP000322159">
    <property type="component" value="Chromosome"/>
</dbReference>
<dbReference type="InterPro" id="IPR013094">
    <property type="entry name" value="AB_hydrolase_3"/>
</dbReference>
<dbReference type="InterPro" id="IPR050300">
    <property type="entry name" value="GDXG_lipolytic_enzyme"/>
</dbReference>
<name>A0A5C1Y7M7_9MICO</name>
<dbReference type="PANTHER" id="PTHR48081:SF8">
    <property type="entry name" value="ALPHA_BETA HYDROLASE FOLD-3 DOMAIN-CONTAINING PROTEIN-RELATED"/>
    <property type="match status" value="1"/>
</dbReference>
<evidence type="ECO:0000259" key="2">
    <source>
        <dbReference type="Pfam" id="PF07859"/>
    </source>
</evidence>
<dbReference type="GO" id="GO:0016787">
    <property type="term" value="F:hydrolase activity"/>
    <property type="evidence" value="ECO:0007669"/>
    <property type="project" value="UniProtKB-KW"/>
</dbReference>
<keyword evidence="4" id="KW-1185">Reference proteome</keyword>
<evidence type="ECO:0000313" key="3">
    <source>
        <dbReference type="EMBL" id="QEO08922.1"/>
    </source>
</evidence>
<dbReference type="KEGG" id="lyk:FLP23_02135"/>
<evidence type="ECO:0000313" key="4">
    <source>
        <dbReference type="Proteomes" id="UP000322159"/>
    </source>
</evidence>
<dbReference type="Pfam" id="PF07859">
    <property type="entry name" value="Abhydrolase_3"/>
    <property type="match status" value="1"/>
</dbReference>
<dbReference type="SUPFAM" id="SSF53474">
    <property type="entry name" value="alpha/beta-Hydrolases"/>
    <property type="match status" value="1"/>
</dbReference>
<accession>A0A5C1Y7M7</accession>
<dbReference type="OrthoDB" id="9803828at2"/>
<organism evidence="3 4">
    <name type="scientific">Protaetiibacter larvae</name>
    <dbReference type="NCBI Taxonomy" id="2592654"/>
    <lineage>
        <taxon>Bacteria</taxon>
        <taxon>Bacillati</taxon>
        <taxon>Actinomycetota</taxon>
        <taxon>Actinomycetes</taxon>
        <taxon>Micrococcales</taxon>
        <taxon>Microbacteriaceae</taxon>
        <taxon>Protaetiibacter</taxon>
    </lineage>
</organism>
<gene>
    <name evidence="3" type="ORF">FLP23_02135</name>
</gene>
<feature type="domain" description="Alpha/beta hydrolase fold-3" evidence="2">
    <location>
        <begin position="72"/>
        <end position="280"/>
    </location>
</feature>
<reference evidence="3 4" key="1">
    <citation type="submission" date="2019-09" db="EMBL/GenBank/DDBJ databases">
        <title>Genome sequencing of strain KACC 19322.</title>
        <authorList>
            <person name="Heo J."/>
            <person name="Kim S.-J."/>
            <person name="Kim J.-S."/>
            <person name="Hong S.-B."/>
            <person name="Kwon S.-W."/>
        </authorList>
    </citation>
    <scope>NUCLEOTIDE SEQUENCE [LARGE SCALE GENOMIC DNA]</scope>
    <source>
        <strain evidence="3 4">KACC 19322</strain>
    </source>
</reference>
<proteinExistence type="predicted"/>